<feature type="transmembrane region" description="Helical" evidence="7">
    <location>
        <begin position="85"/>
        <end position="104"/>
    </location>
</feature>
<evidence type="ECO:0000256" key="5">
    <source>
        <dbReference type="ARBA" id="ARBA00022989"/>
    </source>
</evidence>
<evidence type="ECO:0000313" key="9">
    <source>
        <dbReference type="EMBL" id="SFL90640.1"/>
    </source>
</evidence>
<feature type="transmembrane region" description="Helical" evidence="7">
    <location>
        <begin position="21"/>
        <end position="38"/>
    </location>
</feature>
<comment type="subcellular location">
    <subcellularLocation>
        <location evidence="1">Cell membrane</location>
        <topology evidence="1">Multi-pass membrane protein</topology>
    </subcellularLocation>
</comment>
<dbReference type="EMBL" id="FOTR01000005">
    <property type="protein sequence ID" value="SFL90640.1"/>
    <property type="molecule type" value="Genomic_DNA"/>
</dbReference>
<organism evidence="9 10">
    <name type="scientific">Gracilibacillus orientalis</name>
    <dbReference type="NCBI Taxonomy" id="334253"/>
    <lineage>
        <taxon>Bacteria</taxon>
        <taxon>Bacillati</taxon>
        <taxon>Bacillota</taxon>
        <taxon>Bacilli</taxon>
        <taxon>Bacillales</taxon>
        <taxon>Bacillaceae</taxon>
        <taxon>Gracilibacillus</taxon>
    </lineage>
</organism>
<evidence type="ECO:0000256" key="4">
    <source>
        <dbReference type="ARBA" id="ARBA00022692"/>
    </source>
</evidence>
<dbReference type="PANTHER" id="PTHR23513:SF6">
    <property type="entry name" value="MAJOR FACILITATOR SUPERFAMILY ASSOCIATED DOMAIN-CONTAINING PROTEIN"/>
    <property type="match status" value="1"/>
</dbReference>
<keyword evidence="6 7" id="KW-0472">Membrane</keyword>
<keyword evidence="3" id="KW-1003">Cell membrane</keyword>
<dbReference type="GO" id="GO:0022857">
    <property type="term" value="F:transmembrane transporter activity"/>
    <property type="evidence" value="ECO:0007669"/>
    <property type="project" value="InterPro"/>
</dbReference>
<keyword evidence="10" id="KW-1185">Reference proteome</keyword>
<evidence type="ECO:0000256" key="7">
    <source>
        <dbReference type="SAM" id="Phobius"/>
    </source>
</evidence>
<dbReference type="InterPro" id="IPR020846">
    <property type="entry name" value="MFS_dom"/>
</dbReference>
<accession>A0A1I4LI43</accession>
<dbReference type="STRING" id="334253.SAMN04487943_10533"/>
<keyword evidence="4 7" id="KW-0812">Transmembrane</keyword>
<evidence type="ECO:0000256" key="2">
    <source>
        <dbReference type="ARBA" id="ARBA00022448"/>
    </source>
</evidence>
<dbReference type="InterPro" id="IPR011701">
    <property type="entry name" value="MFS"/>
</dbReference>
<evidence type="ECO:0000259" key="8">
    <source>
        <dbReference type="PROSITE" id="PS50850"/>
    </source>
</evidence>
<feature type="transmembrane region" description="Helical" evidence="7">
    <location>
        <begin position="110"/>
        <end position="129"/>
    </location>
</feature>
<dbReference type="SUPFAM" id="SSF103473">
    <property type="entry name" value="MFS general substrate transporter"/>
    <property type="match status" value="1"/>
</dbReference>
<reference evidence="10" key="1">
    <citation type="submission" date="2016-10" db="EMBL/GenBank/DDBJ databases">
        <authorList>
            <person name="Varghese N."/>
            <person name="Submissions S."/>
        </authorList>
    </citation>
    <scope>NUCLEOTIDE SEQUENCE [LARGE SCALE GENOMIC DNA]</scope>
    <source>
        <strain evidence="10">CGMCC 1.4250</strain>
    </source>
</reference>
<feature type="domain" description="Major facilitator superfamily (MFS) profile" evidence="8">
    <location>
        <begin position="20"/>
        <end position="192"/>
    </location>
</feature>
<keyword evidence="2" id="KW-0813">Transport</keyword>
<dbReference type="PROSITE" id="PS50850">
    <property type="entry name" value="MFS"/>
    <property type="match status" value="1"/>
</dbReference>
<feature type="transmembrane region" description="Helical" evidence="7">
    <location>
        <begin position="170"/>
        <end position="191"/>
    </location>
</feature>
<dbReference type="AlphaFoldDB" id="A0A1I4LI43"/>
<evidence type="ECO:0000256" key="6">
    <source>
        <dbReference type="ARBA" id="ARBA00023136"/>
    </source>
</evidence>
<gene>
    <name evidence="9" type="ORF">SAMN04487943_10533</name>
</gene>
<evidence type="ECO:0000256" key="3">
    <source>
        <dbReference type="ARBA" id="ARBA00022475"/>
    </source>
</evidence>
<sequence length="192" mass="21096">MKQFVEDIKVGFKFLINHKELIMIASVTLVFNFTYAPLEPVFPVFVGDILNSGAEILGIIWTVFAIGALLGSIIWVRFKPRVPYSYLLGTVIFLWGMAPLSFSFFSNEYIIYFIMFLGGIAYAPYNIVAPTLQQQLVPNHLRGRIIGIIGLIAGLGFPIGAYVGGKLGDYLGAAHTIFLSGLLTVLLGVVVF</sequence>
<dbReference type="Gene3D" id="1.20.1250.20">
    <property type="entry name" value="MFS general substrate transporter like domains"/>
    <property type="match status" value="1"/>
</dbReference>
<evidence type="ECO:0000256" key="1">
    <source>
        <dbReference type="ARBA" id="ARBA00004651"/>
    </source>
</evidence>
<dbReference type="InterPro" id="IPR036259">
    <property type="entry name" value="MFS_trans_sf"/>
</dbReference>
<dbReference type="Proteomes" id="UP000198565">
    <property type="component" value="Unassembled WGS sequence"/>
</dbReference>
<proteinExistence type="predicted"/>
<protein>
    <submittedName>
        <fullName evidence="9">Transmembrane secretion effector</fullName>
    </submittedName>
</protein>
<feature type="transmembrane region" description="Helical" evidence="7">
    <location>
        <begin position="58"/>
        <end position="78"/>
    </location>
</feature>
<dbReference type="Pfam" id="PF07690">
    <property type="entry name" value="MFS_1"/>
    <property type="match status" value="1"/>
</dbReference>
<dbReference type="GO" id="GO:0005886">
    <property type="term" value="C:plasma membrane"/>
    <property type="evidence" value="ECO:0007669"/>
    <property type="project" value="UniProtKB-SubCell"/>
</dbReference>
<dbReference type="PANTHER" id="PTHR23513">
    <property type="entry name" value="INTEGRAL MEMBRANE EFFLUX PROTEIN-RELATED"/>
    <property type="match status" value="1"/>
</dbReference>
<dbReference type="RefSeq" id="WP_091483604.1">
    <property type="nucleotide sequence ID" value="NZ_FOTR01000005.1"/>
</dbReference>
<feature type="transmembrane region" description="Helical" evidence="7">
    <location>
        <begin position="141"/>
        <end position="164"/>
    </location>
</feature>
<evidence type="ECO:0000313" key="10">
    <source>
        <dbReference type="Proteomes" id="UP000198565"/>
    </source>
</evidence>
<keyword evidence="5 7" id="KW-1133">Transmembrane helix</keyword>
<name>A0A1I4LI43_9BACI</name>